<dbReference type="Pfam" id="PF00891">
    <property type="entry name" value="Methyltransf_2"/>
    <property type="match status" value="1"/>
</dbReference>
<dbReference type="SUPFAM" id="SSF53335">
    <property type="entry name" value="S-adenosyl-L-methionine-dependent methyltransferases"/>
    <property type="match status" value="1"/>
</dbReference>
<keyword evidence="1" id="KW-0489">Methyltransferase</keyword>
<evidence type="ECO:0000256" key="2">
    <source>
        <dbReference type="ARBA" id="ARBA00022679"/>
    </source>
</evidence>
<accession>A0ABR2P5Q7</accession>
<dbReference type="Gene3D" id="3.40.50.150">
    <property type="entry name" value="Vaccinia Virus protein VP39"/>
    <property type="match status" value="1"/>
</dbReference>
<dbReference type="PANTHER" id="PTHR11746">
    <property type="entry name" value="O-METHYLTRANSFERASE"/>
    <property type="match status" value="1"/>
</dbReference>
<sequence>MFRLLASYSVLTCSSRTLPDDNVERLYGLDPICEFFTKNKDVLEGGDPFHKAYGKDLYEYNGMDPRFSKAFDKGMSDHSTITMKKILETYDIFEGIKTLVDVGGSIGALLHVIVSKYPTIKGNNFDLPYVIKNAPSYPGVEYVGGDMFETVPKGDVIFMKILKKCYEALPENGKVIVTDSNHSDYPDASTATKFAALFDCFMMRGDGYLGRERTAKEFEALAKGAGFQGFQVKCCAYDTYIMEFYKTA</sequence>
<dbReference type="InterPro" id="IPR001077">
    <property type="entry name" value="COMT_C"/>
</dbReference>
<dbReference type="InterPro" id="IPR036388">
    <property type="entry name" value="WH-like_DNA-bd_sf"/>
</dbReference>
<evidence type="ECO:0000259" key="4">
    <source>
        <dbReference type="Pfam" id="PF00891"/>
    </source>
</evidence>
<organism evidence="5 6">
    <name type="scientific">Hibiscus sabdariffa</name>
    <name type="common">roselle</name>
    <dbReference type="NCBI Taxonomy" id="183260"/>
    <lineage>
        <taxon>Eukaryota</taxon>
        <taxon>Viridiplantae</taxon>
        <taxon>Streptophyta</taxon>
        <taxon>Embryophyta</taxon>
        <taxon>Tracheophyta</taxon>
        <taxon>Spermatophyta</taxon>
        <taxon>Magnoliopsida</taxon>
        <taxon>eudicotyledons</taxon>
        <taxon>Gunneridae</taxon>
        <taxon>Pentapetalae</taxon>
        <taxon>rosids</taxon>
        <taxon>malvids</taxon>
        <taxon>Malvales</taxon>
        <taxon>Malvaceae</taxon>
        <taxon>Malvoideae</taxon>
        <taxon>Hibiscus</taxon>
    </lineage>
</organism>
<feature type="domain" description="O-methyltransferase C-terminal" evidence="4">
    <location>
        <begin position="42"/>
        <end position="228"/>
    </location>
</feature>
<dbReference type="SUPFAM" id="SSF46785">
    <property type="entry name" value="Winged helix' DNA-binding domain"/>
    <property type="match status" value="1"/>
</dbReference>
<dbReference type="Gene3D" id="1.10.10.10">
    <property type="entry name" value="Winged helix-like DNA-binding domain superfamily/Winged helix DNA-binding domain"/>
    <property type="match status" value="1"/>
</dbReference>
<dbReference type="InterPro" id="IPR029063">
    <property type="entry name" value="SAM-dependent_MTases_sf"/>
</dbReference>
<keyword evidence="3" id="KW-0949">S-adenosyl-L-methionine</keyword>
<dbReference type="InterPro" id="IPR016461">
    <property type="entry name" value="COMT-like"/>
</dbReference>
<evidence type="ECO:0000313" key="5">
    <source>
        <dbReference type="EMBL" id="KAK8983754.1"/>
    </source>
</evidence>
<dbReference type="InterPro" id="IPR036390">
    <property type="entry name" value="WH_DNA-bd_sf"/>
</dbReference>
<proteinExistence type="predicted"/>
<dbReference type="Proteomes" id="UP001396334">
    <property type="component" value="Unassembled WGS sequence"/>
</dbReference>
<keyword evidence="6" id="KW-1185">Reference proteome</keyword>
<evidence type="ECO:0000313" key="6">
    <source>
        <dbReference type="Proteomes" id="UP001396334"/>
    </source>
</evidence>
<keyword evidence="2" id="KW-0808">Transferase</keyword>
<evidence type="ECO:0000256" key="1">
    <source>
        <dbReference type="ARBA" id="ARBA00022603"/>
    </source>
</evidence>
<name>A0ABR2P5Q7_9ROSI</name>
<dbReference type="EMBL" id="JBBPBN010000079">
    <property type="protein sequence ID" value="KAK8983754.1"/>
    <property type="molecule type" value="Genomic_DNA"/>
</dbReference>
<evidence type="ECO:0000256" key="3">
    <source>
        <dbReference type="ARBA" id="ARBA00022691"/>
    </source>
</evidence>
<gene>
    <name evidence="5" type="ORF">V6N11_009541</name>
</gene>
<comment type="caution">
    <text evidence="5">The sequence shown here is derived from an EMBL/GenBank/DDBJ whole genome shotgun (WGS) entry which is preliminary data.</text>
</comment>
<reference evidence="5 6" key="1">
    <citation type="journal article" date="2024" name="G3 (Bethesda)">
        <title>Genome assembly of Hibiscus sabdariffa L. provides insights into metabolisms of medicinal natural products.</title>
        <authorList>
            <person name="Kim T."/>
        </authorList>
    </citation>
    <scope>NUCLEOTIDE SEQUENCE [LARGE SCALE GENOMIC DNA]</scope>
    <source>
        <strain evidence="5">TK-2024</strain>
        <tissue evidence="5">Old leaves</tissue>
    </source>
</reference>
<dbReference type="PROSITE" id="PS51683">
    <property type="entry name" value="SAM_OMT_II"/>
    <property type="match status" value="1"/>
</dbReference>
<protein>
    <recommendedName>
        <fullName evidence="4">O-methyltransferase C-terminal domain-containing protein</fullName>
    </recommendedName>
</protein>